<dbReference type="FunFam" id="3.30.460.10:FF:000001">
    <property type="entry name" value="GTP pyrophosphokinase RelA"/>
    <property type="match status" value="1"/>
</dbReference>
<dbReference type="Pfam" id="PF13291">
    <property type="entry name" value="ACT_4"/>
    <property type="match status" value="1"/>
</dbReference>
<dbReference type="FunFam" id="3.10.20.30:FF:000002">
    <property type="entry name" value="GTP pyrophosphokinase (RelA/SpoT)"/>
    <property type="match status" value="1"/>
</dbReference>
<comment type="function">
    <text evidence="1">In eubacteria ppGpp (guanosine 3'-diphosphate 5'-diphosphate) is a mediator of the stringent response that coordinates a variety of cellular activities in response to changes in nutritional abundance.</text>
</comment>
<dbReference type="Pfam" id="PF02824">
    <property type="entry name" value="TGS"/>
    <property type="match status" value="1"/>
</dbReference>
<dbReference type="EMBL" id="JAERRA010000001">
    <property type="protein sequence ID" value="MBL0719375.1"/>
    <property type="molecule type" value="Genomic_DNA"/>
</dbReference>
<evidence type="ECO:0000259" key="3">
    <source>
        <dbReference type="PROSITE" id="PS51831"/>
    </source>
</evidence>
<dbReference type="CDD" id="cd01668">
    <property type="entry name" value="TGS_RSH"/>
    <property type="match status" value="1"/>
</dbReference>
<dbReference type="PROSITE" id="PS51880">
    <property type="entry name" value="TGS"/>
    <property type="match status" value="1"/>
</dbReference>
<dbReference type="Pfam" id="PF13328">
    <property type="entry name" value="HD_4"/>
    <property type="match status" value="1"/>
</dbReference>
<dbReference type="Gene3D" id="3.30.460.10">
    <property type="entry name" value="Beta Polymerase, domain 2"/>
    <property type="match status" value="1"/>
</dbReference>
<dbReference type="FunFam" id="1.10.3210.10:FF:000001">
    <property type="entry name" value="GTP pyrophosphokinase RelA"/>
    <property type="match status" value="1"/>
</dbReference>
<dbReference type="InterPro" id="IPR004095">
    <property type="entry name" value="TGS"/>
</dbReference>
<sequence>MPSRAVSAVRKQLSRALPAFLLGERGKDPVAPPPGQSFEALATRPEASSFAQLLAKLDYLDEAEIQRVRQAYRFADQAHLGQMRASGQPYITHPIAVAGLCADWKLDAQALQAALMHDAMEDCGVTKPDLIERFGAPVAELVDGLTKLDKLQFSTREESQAESFRKMLLAMSRDVRVILVKLADRLHNMRTMDAMAPSKRGRIARETLEIYAPIAHRLGLNRVYRELQELSFQHARPWRHAALSKALERARGHRRDLVERVQREVESAFAQAGLPVQVSGREKTLFSIYNKMDDKHLSFAKVNDLFGFRVVVNSLPDCYLALGVLHQLYKPMPGRFKDYIAIPKANGYQSLHTTLVNPVGTPVEFQIRTESMHLVAEAGIAAHWLYKVGGGGAGDSQNLGAMWLQSLIDIQDETRDASEFLEHVRIDLFPDSIYVFTPKSKILSLPKGATPVDFAYAIHSRVGDHCVGAKVNGEAVVLSTVLRSGDVVEIVTSDGARPNPNWLNFVRTGRARSKIRAYLKTLEGEESLRLGERLLAQSLRSEGLRMPPGDGSGEGPEASLWQALLRWSGHKSRAELLTDLVQGRKMPSIVAKRLAALMAERGARPDAVTLSLGRYASDDSAPGQPTVVIDGSEGATLQLAACCHPIPGDAIVGYLGRGEGLVVHTAECKLGKRQYERDSEPWIPVAWSEAPERAFETGLSVLVLNGQGVLAQVASAVSAAEADIVHVAMGEARASETAELKLLVAVRDRLHLAELLRSVKRSPAVLRAARIKS</sequence>
<organism evidence="5 6">
    <name type="scientific">Aquariibacter lacus</name>
    <dbReference type="NCBI Taxonomy" id="2801332"/>
    <lineage>
        <taxon>Bacteria</taxon>
        <taxon>Pseudomonadati</taxon>
        <taxon>Pseudomonadota</taxon>
        <taxon>Betaproteobacteria</taxon>
        <taxon>Burkholderiales</taxon>
        <taxon>Sphaerotilaceae</taxon>
        <taxon>Aquariibacter</taxon>
    </lineage>
</organism>
<dbReference type="InterPro" id="IPR043519">
    <property type="entry name" value="NT_sf"/>
</dbReference>
<dbReference type="GO" id="GO:0008893">
    <property type="term" value="F:guanosine-3',5'-bis(diphosphate) 3'-diphosphatase activity"/>
    <property type="evidence" value="ECO:0007669"/>
    <property type="project" value="TreeGrafter"/>
</dbReference>
<dbReference type="Gene3D" id="3.10.20.30">
    <property type="match status" value="1"/>
</dbReference>
<dbReference type="GO" id="GO:0042594">
    <property type="term" value="P:response to starvation"/>
    <property type="evidence" value="ECO:0007669"/>
    <property type="project" value="TreeGrafter"/>
</dbReference>
<dbReference type="InterPro" id="IPR006674">
    <property type="entry name" value="HD_domain"/>
</dbReference>
<dbReference type="PROSITE" id="PS51831">
    <property type="entry name" value="HD"/>
    <property type="match status" value="1"/>
</dbReference>
<dbReference type="GO" id="GO:0015969">
    <property type="term" value="P:guanosine tetraphosphate metabolic process"/>
    <property type="evidence" value="ECO:0007669"/>
    <property type="project" value="InterPro"/>
</dbReference>
<feature type="domain" description="HD" evidence="3">
    <location>
        <begin position="90"/>
        <end position="189"/>
    </location>
</feature>
<comment type="similarity">
    <text evidence="1">Belongs to the relA/spoT family.</text>
</comment>
<dbReference type="GO" id="GO:0015949">
    <property type="term" value="P:nucleobase-containing small molecule interconversion"/>
    <property type="evidence" value="ECO:0007669"/>
    <property type="project" value="UniProtKB-ARBA"/>
</dbReference>
<evidence type="ECO:0000259" key="2">
    <source>
        <dbReference type="PROSITE" id="PS51671"/>
    </source>
</evidence>
<evidence type="ECO:0000313" key="5">
    <source>
        <dbReference type="EMBL" id="MBL0719375.1"/>
    </source>
</evidence>
<proteinExistence type="inferred from homology"/>
<dbReference type="InterPro" id="IPR007685">
    <property type="entry name" value="RelA_SpoT"/>
</dbReference>
<gene>
    <name evidence="5" type="ORF">JI742_05665</name>
</gene>
<dbReference type="InterPro" id="IPR033655">
    <property type="entry name" value="TGS_RelA/SpoT"/>
</dbReference>
<accession>A0A9X0XH22</accession>
<dbReference type="SUPFAM" id="SSF81301">
    <property type="entry name" value="Nucleotidyltransferase"/>
    <property type="match status" value="1"/>
</dbReference>
<dbReference type="SUPFAM" id="SSF81271">
    <property type="entry name" value="TGS-like"/>
    <property type="match status" value="1"/>
</dbReference>
<protein>
    <submittedName>
        <fullName evidence="5">Bifunctional (P)ppGpp synthetase/guanosine-3',5'-bis(Diphosphate) 3'-pyrophosphohydrolase</fullName>
    </submittedName>
</protein>
<comment type="caution">
    <text evidence="5">The sequence shown here is derived from an EMBL/GenBank/DDBJ whole genome shotgun (WGS) entry which is preliminary data.</text>
</comment>
<dbReference type="Pfam" id="PF04607">
    <property type="entry name" value="RelA_SpoT"/>
    <property type="match status" value="1"/>
</dbReference>
<dbReference type="PROSITE" id="PS51671">
    <property type="entry name" value="ACT"/>
    <property type="match status" value="1"/>
</dbReference>
<dbReference type="CDD" id="cd00077">
    <property type="entry name" value="HDc"/>
    <property type="match status" value="1"/>
</dbReference>
<dbReference type="RefSeq" id="WP_201824654.1">
    <property type="nucleotide sequence ID" value="NZ_JAERRA010000001.1"/>
</dbReference>
<evidence type="ECO:0000256" key="1">
    <source>
        <dbReference type="RuleBase" id="RU003847"/>
    </source>
</evidence>
<dbReference type="Gene3D" id="3.30.70.260">
    <property type="match status" value="1"/>
</dbReference>
<evidence type="ECO:0000313" key="6">
    <source>
        <dbReference type="Proteomes" id="UP000643207"/>
    </source>
</evidence>
<dbReference type="InterPro" id="IPR003607">
    <property type="entry name" value="HD/PDEase_dom"/>
</dbReference>
<dbReference type="CDD" id="cd05399">
    <property type="entry name" value="NT_Rel-Spo_like"/>
    <property type="match status" value="1"/>
</dbReference>
<reference evidence="5 6" key="1">
    <citation type="submission" date="2021-01" db="EMBL/GenBank/DDBJ databases">
        <title>Piscinibacter sp. Jin2 Genome sequencing and assembly.</title>
        <authorList>
            <person name="Kim I."/>
        </authorList>
    </citation>
    <scope>NUCLEOTIDE SEQUENCE [LARGE SCALE GENOMIC DNA]</scope>
    <source>
        <strain evidence="5 6">Jin2</strain>
    </source>
</reference>
<evidence type="ECO:0000259" key="4">
    <source>
        <dbReference type="PROSITE" id="PS51880"/>
    </source>
</evidence>
<dbReference type="Proteomes" id="UP000643207">
    <property type="component" value="Unassembled WGS sequence"/>
</dbReference>
<dbReference type="GO" id="GO:0008728">
    <property type="term" value="F:GTP diphosphokinase activity"/>
    <property type="evidence" value="ECO:0007669"/>
    <property type="project" value="TreeGrafter"/>
</dbReference>
<name>A0A9X0XH22_9BURK</name>
<dbReference type="SUPFAM" id="SSF109604">
    <property type="entry name" value="HD-domain/PDEase-like"/>
    <property type="match status" value="1"/>
</dbReference>
<dbReference type="PANTHER" id="PTHR21262">
    <property type="entry name" value="GUANOSINE-3',5'-BIS DIPHOSPHATE 3'-PYROPHOSPHOHYDROLASE"/>
    <property type="match status" value="1"/>
</dbReference>
<dbReference type="GO" id="GO:0005886">
    <property type="term" value="C:plasma membrane"/>
    <property type="evidence" value="ECO:0007669"/>
    <property type="project" value="TreeGrafter"/>
</dbReference>
<dbReference type="SMART" id="SM00954">
    <property type="entry name" value="RelA_SpoT"/>
    <property type="match status" value="1"/>
</dbReference>
<keyword evidence="6" id="KW-1185">Reference proteome</keyword>
<dbReference type="SMART" id="SM00471">
    <property type="entry name" value="HDc"/>
    <property type="match status" value="1"/>
</dbReference>
<dbReference type="Gene3D" id="1.10.3210.10">
    <property type="entry name" value="Hypothetical protein af1432"/>
    <property type="match status" value="1"/>
</dbReference>
<feature type="domain" description="ACT" evidence="2">
    <location>
        <begin position="698"/>
        <end position="773"/>
    </location>
</feature>
<dbReference type="InterPro" id="IPR012676">
    <property type="entry name" value="TGS-like"/>
</dbReference>
<feature type="domain" description="TGS" evidence="4">
    <location>
        <begin position="431"/>
        <end position="492"/>
    </location>
</feature>
<dbReference type="PANTHER" id="PTHR21262:SF36">
    <property type="entry name" value="BIFUNCTIONAL (P)PPGPP SYNTHASE_HYDROLASE SPOT"/>
    <property type="match status" value="1"/>
</dbReference>
<dbReference type="InterPro" id="IPR004811">
    <property type="entry name" value="RelA/Spo_fam"/>
</dbReference>
<dbReference type="NCBIfam" id="TIGR00691">
    <property type="entry name" value="spoT_relA"/>
    <property type="match status" value="1"/>
</dbReference>
<dbReference type="InterPro" id="IPR012675">
    <property type="entry name" value="Beta-grasp_dom_sf"/>
</dbReference>
<dbReference type="InterPro" id="IPR002912">
    <property type="entry name" value="ACT_dom"/>
</dbReference>
<dbReference type="AlphaFoldDB" id="A0A9X0XH22"/>